<protein>
    <submittedName>
        <fullName evidence="1">Uncharacterized protein</fullName>
    </submittedName>
</protein>
<evidence type="ECO:0000313" key="1">
    <source>
        <dbReference type="EMBL" id="WYW21635.1"/>
    </source>
</evidence>
<organism evidence="1 2">
    <name type="scientific">Amycolatopsis coloradensis</name>
    <dbReference type="NCBI Taxonomy" id="76021"/>
    <lineage>
        <taxon>Bacteria</taxon>
        <taxon>Bacillati</taxon>
        <taxon>Actinomycetota</taxon>
        <taxon>Actinomycetes</taxon>
        <taxon>Pseudonocardiales</taxon>
        <taxon>Pseudonocardiaceae</taxon>
        <taxon>Amycolatopsis</taxon>
    </lineage>
</organism>
<proteinExistence type="predicted"/>
<dbReference type="EMBL" id="CP150484">
    <property type="protein sequence ID" value="WYW21635.1"/>
    <property type="molecule type" value="Genomic_DNA"/>
</dbReference>
<reference evidence="1" key="1">
    <citation type="submission" date="2023-10" db="EMBL/GenBank/DDBJ databases">
        <title>Whole genome sequencing of actinobacterial strain Amycolatopsis sp. (BCA-696) identifies the underlying plant growth-promoting genes.</title>
        <authorList>
            <person name="Gandham P."/>
            <person name="Vadla N."/>
            <person name="Saji A."/>
            <person name="Srinivas V."/>
            <person name="Ruperao P."/>
            <person name="Selvanayagam S."/>
            <person name="Saxena R.K."/>
            <person name="Rathore A."/>
            <person name="Gopalakrishnan S."/>
            <person name="Thakur V."/>
        </authorList>
    </citation>
    <scope>NUCLEOTIDE SEQUENCE</scope>
    <source>
        <strain evidence="1">BCA-696</strain>
    </source>
</reference>
<dbReference type="Proteomes" id="UP001456344">
    <property type="component" value="Chromosome"/>
</dbReference>
<evidence type="ECO:0000313" key="2">
    <source>
        <dbReference type="Proteomes" id="UP001456344"/>
    </source>
</evidence>
<accession>A0ACD5BW17</accession>
<sequence>MVLFAISIGGFAVIITLNNIAGPEKQAKTLSEGDCVVLTGAGEEADAVPTPCDSPQASYAVSLTGVTRATGTARTVSTTPPPLKDCGSARLKISEVFPEASVANSPCAEGTAEVVSYAGYATSKFKSATICFVTP</sequence>
<name>A0ACD5BW17_9PSEU</name>
<gene>
    <name evidence="1" type="ORF">LCL61_39485</name>
</gene>
<keyword evidence="2" id="KW-1185">Reference proteome</keyword>